<evidence type="ECO:0000256" key="1">
    <source>
        <dbReference type="ARBA" id="ARBA00009437"/>
    </source>
</evidence>
<dbReference type="Proteomes" id="UP001203136">
    <property type="component" value="Unassembled WGS sequence"/>
</dbReference>
<dbReference type="Gene3D" id="1.10.10.10">
    <property type="entry name" value="Winged helix-like DNA-binding domain superfamily/Winged helix DNA-binding domain"/>
    <property type="match status" value="1"/>
</dbReference>
<dbReference type="AlphaFoldDB" id="A0AAW5F2R9"/>
<keyword evidence="3" id="KW-0238">DNA-binding</keyword>
<accession>A0AAW5F2R9</accession>
<dbReference type="GeneID" id="57971562"/>
<dbReference type="InterPro" id="IPR000847">
    <property type="entry name" value="LysR_HTH_N"/>
</dbReference>
<comment type="caution">
    <text evidence="6">The sequence shown here is derived from an EMBL/GenBank/DDBJ whole genome shotgun (WGS) entry which is preliminary data.</text>
</comment>
<dbReference type="GO" id="GO:0000976">
    <property type="term" value="F:transcription cis-regulatory region binding"/>
    <property type="evidence" value="ECO:0007669"/>
    <property type="project" value="TreeGrafter"/>
</dbReference>
<proteinExistence type="inferred from homology"/>
<name>A0AAW5F2R9_CLOSY</name>
<organism evidence="6 7">
    <name type="scientific">Clostridium symbiosum</name>
    <name type="common">Bacteroides symbiosus</name>
    <dbReference type="NCBI Taxonomy" id="1512"/>
    <lineage>
        <taxon>Bacteria</taxon>
        <taxon>Bacillati</taxon>
        <taxon>Bacillota</taxon>
        <taxon>Clostridia</taxon>
        <taxon>Lachnospirales</taxon>
        <taxon>Lachnospiraceae</taxon>
        <taxon>Otoolea</taxon>
    </lineage>
</organism>
<sequence length="294" mass="33814">MLDFRVSTFLTVCEYMNYTKAAEALHITQPAVTQHIHYLEKLYHIKLFQHDGKKLLLSPAGKILLRTASAIKSDEQFMKEQISRLSPSGLALRFGTTMTIGEAVISEPLASYLSRHPGDSLSLIISNTDDLLKRLRTGDIHFALVEGNYDTSEFDSHIYRTEPFIPVCSTRHSLPNEPCRIRDLFNEHLLLREPGSGTRDILEKHLDMKNIRLSDFTHITEIGSMHVILELLEKNLGISFLYEAAALQGIQNGTLRRMPLKDFELDHDFTFIWNRGSVFSDIYLKVYEELRRYQ</sequence>
<evidence type="ECO:0000313" key="7">
    <source>
        <dbReference type="Proteomes" id="UP001203136"/>
    </source>
</evidence>
<evidence type="ECO:0000256" key="4">
    <source>
        <dbReference type="ARBA" id="ARBA00023163"/>
    </source>
</evidence>
<dbReference type="EMBL" id="JAINVB010000001">
    <property type="protein sequence ID" value="MCK0085689.1"/>
    <property type="molecule type" value="Genomic_DNA"/>
</dbReference>
<dbReference type="PROSITE" id="PS50931">
    <property type="entry name" value="HTH_LYSR"/>
    <property type="match status" value="1"/>
</dbReference>
<dbReference type="InterPro" id="IPR005119">
    <property type="entry name" value="LysR_subst-bd"/>
</dbReference>
<evidence type="ECO:0000256" key="3">
    <source>
        <dbReference type="ARBA" id="ARBA00023125"/>
    </source>
</evidence>
<evidence type="ECO:0000259" key="5">
    <source>
        <dbReference type="PROSITE" id="PS50931"/>
    </source>
</evidence>
<protein>
    <submittedName>
        <fullName evidence="6">LysR family transcriptional regulator</fullName>
    </submittedName>
</protein>
<dbReference type="Gene3D" id="3.40.190.10">
    <property type="entry name" value="Periplasmic binding protein-like II"/>
    <property type="match status" value="2"/>
</dbReference>
<reference evidence="6" key="1">
    <citation type="journal article" date="2022" name="Cell Host Microbe">
        <title>Colonization of the live biotherapeutic product VE303 and modulation of the microbiota and metabolites in healthy volunteers.</title>
        <authorList>
            <person name="Dsouza M."/>
            <person name="Menon R."/>
            <person name="Crossette E."/>
            <person name="Bhattarai S.K."/>
            <person name="Schneider J."/>
            <person name="Kim Y.G."/>
            <person name="Reddy S."/>
            <person name="Caballero S."/>
            <person name="Felix C."/>
            <person name="Cornacchione L."/>
            <person name="Hendrickson J."/>
            <person name="Watson A.R."/>
            <person name="Minot S.S."/>
            <person name="Greenfield N."/>
            <person name="Schopf L."/>
            <person name="Szabady R."/>
            <person name="Patarroyo J."/>
            <person name="Smith W."/>
            <person name="Harrison P."/>
            <person name="Kuijper E.J."/>
            <person name="Kelly C.P."/>
            <person name="Olle B."/>
            <person name="Bobilev D."/>
            <person name="Silber J.L."/>
            <person name="Bucci V."/>
            <person name="Roberts B."/>
            <person name="Faith J."/>
            <person name="Norman J.M."/>
        </authorList>
    </citation>
    <scope>NUCLEOTIDE SEQUENCE</scope>
    <source>
        <strain evidence="6">VE303-04</strain>
    </source>
</reference>
<keyword evidence="2" id="KW-0805">Transcription regulation</keyword>
<dbReference type="GO" id="GO:0003700">
    <property type="term" value="F:DNA-binding transcription factor activity"/>
    <property type="evidence" value="ECO:0007669"/>
    <property type="project" value="InterPro"/>
</dbReference>
<dbReference type="RefSeq" id="WP_003510730.1">
    <property type="nucleotide sequence ID" value="NZ_BAABZD010000004.1"/>
</dbReference>
<evidence type="ECO:0000256" key="2">
    <source>
        <dbReference type="ARBA" id="ARBA00023015"/>
    </source>
</evidence>
<dbReference type="PRINTS" id="PR00039">
    <property type="entry name" value="HTHLYSR"/>
</dbReference>
<dbReference type="SUPFAM" id="SSF53850">
    <property type="entry name" value="Periplasmic binding protein-like II"/>
    <property type="match status" value="1"/>
</dbReference>
<dbReference type="Pfam" id="PF00126">
    <property type="entry name" value="HTH_1"/>
    <property type="match status" value="1"/>
</dbReference>
<evidence type="ECO:0000313" key="6">
    <source>
        <dbReference type="EMBL" id="MCK0085689.1"/>
    </source>
</evidence>
<keyword evidence="4" id="KW-0804">Transcription</keyword>
<dbReference type="InterPro" id="IPR036388">
    <property type="entry name" value="WH-like_DNA-bd_sf"/>
</dbReference>
<dbReference type="InterPro" id="IPR036390">
    <property type="entry name" value="WH_DNA-bd_sf"/>
</dbReference>
<comment type="similarity">
    <text evidence="1">Belongs to the LysR transcriptional regulatory family.</text>
</comment>
<feature type="domain" description="HTH lysR-type" evidence="5">
    <location>
        <begin position="1"/>
        <end position="58"/>
    </location>
</feature>
<dbReference type="SUPFAM" id="SSF46785">
    <property type="entry name" value="Winged helix' DNA-binding domain"/>
    <property type="match status" value="1"/>
</dbReference>
<gene>
    <name evidence="6" type="ORF">K5I21_07360</name>
</gene>
<dbReference type="PANTHER" id="PTHR30126:SF40">
    <property type="entry name" value="HTH-TYPE TRANSCRIPTIONAL REGULATOR GLTR"/>
    <property type="match status" value="1"/>
</dbReference>
<dbReference type="Pfam" id="PF03466">
    <property type="entry name" value="LysR_substrate"/>
    <property type="match status" value="1"/>
</dbReference>
<dbReference type="PANTHER" id="PTHR30126">
    <property type="entry name" value="HTH-TYPE TRANSCRIPTIONAL REGULATOR"/>
    <property type="match status" value="1"/>
</dbReference>